<dbReference type="InterPro" id="IPR013520">
    <property type="entry name" value="Ribonucl_H"/>
</dbReference>
<dbReference type="InterPro" id="IPR036397">
    <property type="entry name" value="RNaseH_sf"/>
</dbReference>
<dbReference type="SUPFAM" id="SSF53098">
    <property type="entry name" value="Ribonuclease H-like"/>
    <property type="match status" value="1"/>
</dbReference>
<keyword evidence="1" id="KW-0540">Nuclease</keyword>
<evidence type="ECO:0000313" key="5">
    <source>
        <dbReference type="EMBL" id="WUO44360.1"/>
    </source>
</evidence>
<evidence type="ECO:0000259" key="4">
    <source>
        <dbReference type="Pfam" id="PF00929"/>
    </source>
</evidence>
<accession>A0ABZ1RDR3</accession>
<keyword evidence="6" id="KW-1185">Reference proteome</keyword>
<protein>
    <submittedName>
        <fullName evidence="5">3'-5' exonuclease</fullName>
    </submittedName>
</protein>
<dbReference type="RefSeq" id="WP_328774817.1">
    <property type="nucleotide sequence ID" value="NZ_CP108057.1"/>
</dbReference>
<dbReference type="PANTHER" id="PTHR30231:SF4">
    <property type="entry name" value="PROTEIN NEN2"/>
    <property type="match status" value="1"/>
</dbReference>
<organism evidence="5 6">
    <name type="scientific">Streptomyces goshikiensis</name>
    <dbReference type="NCBI Taxonomy" id="1942"/>
    <lineage>
        <taxon>Bacteria</taxon>
        <taxon>Bacillati</taxon>
        <taxon>Actinomycetota</taxon>
        <taxon>Actinomycetes</taxon>
        <taxon>Kitasatosporales</taxon>
        <taxon>Streptomycetaceae</taxon>
        <taxon>Streptomyces</taxon>
    </lineage>
</organism>
<evidence type="ECO:0000256" key="3">
    <source>
        <dbReference type="ARBA" id="ARBA00022839"/>
    </source>
</evidence>
<dbReference type="PANTHER" id="PTHR30231">
    <property type="entry name" value="DNA POLYMERASE III SUBUNIT EPSILON"/>
    <property type="match status" value="1"/>
</dbReference>
<dbReference type="CDD" id="cd06127">
    <property type="entry name" value="DEDDh"/>
    <property type="match status" value="1"/>
</dbReference>
<sequence>MEQHRGQPDPARPFELPNLFTQDIDTVPVHCVRPADTSHPTWAVYQHTRYLGTVHARAGTCWYIQRTRELHTDFANAVRALRRPPSWPRDRAQAVHWARQTLGNADLRIINIQTTGLHDPRALQIAVADRTGILFNELINPDHPVDPAATRLHQHTQHTTRDAPSFSDVLPQLTNALHGRHCIAYNLPFVQQVLRSEIARHHGSAKPHAPLPASASWEDAMIPVAQWTGLWSVQHHNYRWPRLPGTHEATAKCQAVLRHLTDLAHN</sequence>
<evidence type="ECO:0000256" key="2">
    <source>
        <dbReference type="ARBA" id="ARBA00022801"/>
    </source>
</evidence>
<dbReference type="EMBL" id="CP108057">
    <property type="protein sequence ID" value="WUO44360.1"/>
    <property type="molecule type" value="Genomic_DNA"/>
</dbReference>
<evidence type="ECO:0000256" key="1">
    <source>
        <dbReference type="ARBA" id="ARBA00022722"/>
    </source>
</evidence>
<keyword evidence="2" id="KW-0378">Hydrolase</keyword>
<proteinExistence type="predicted"/>
<dbReference type="Pfam" id="PF00929">
    <property type="entry name" value="RNase_T"/>
    <property type="match status" value="1"/>
</dbReference>
<feature type="domain" description="Exonuclease" evidence="4">
    <location>
        <begin position="130"/>
        <end position="201"/>
    </location>
</feature>
<name>A0ABZ1RDR3_9ACTN</name>
<dbReference type="Gene3D" id="3.30.420.10">
    <property type="entry name" value="Ribonuclease H-like superfamily/Ribonuclease H"/>
    <property type="match status" value="1"/>
</dbReference>
<dbReference type="Proteomes" id="UP001432075">
    <property type="component" value="Chromosome"/>
</dbReference>
<gene>
    <name evidence="5" type="ORF">OHU17_00175</name>
</gene>
<dbReference type="GO" id="GO:0004527">
    <property type="term" value="F:exonuclease activity"/>
    <property type="evidence" value="ECO:0007669"/>
    <property type="project" value="UniProtKB-KW"/>
</dbReference>
<dbReference type="InterPro" id="IPR012337">
    <property type="entry name" value="RNaseH-like_sf"/>
</dbReference>
<keyword evidence="3 5" id="KW-0269">Exonuclease</keyword>
<evidence type="ECO:0000313" key="6">
    <source>
        <dbReference type="Proteomes" id="UP001432075"/>
    </source>
</evidence>
<reference evidence="5" key="1">
    <citation type="submission" date="2022-10" db="EMBL/GenBank/DDBJ databases">
        <title>The complete genomes of actinobacterial strains from the NBC collection.</title>
        <authorList>
            <person name="Joergensen T.S."/>
            <person name="Alvarez Arevalo M."/>
            <person name="Sterndorff E.B."/>
            <person name="Faurdal D."/>
            <person name="Vuksanovic O."/>
            <person name="Mourched A.-S."/>
            <person name="Charusanti P."/>
            <person name="Shaw S."/>
            <person name="Blin K."/>
            <person name="Weber T."/>
        </authorList>
    </citation>
    <scope>NUCLEOTIDE SEQUENCE</scope>
    <source>
        <strain evidence="5">NBC_00283</strain>
    </source>
</reference>